<dbReference type="SUPFAM" id="SSF53335">
    <property type="entry name" value="S-adenosyl-L-methionine-dependent methyltransferases"/>
    <property type="match status" value="1"/>
</dbReference>
<dbReference type="InterPro" id="IPR029063">
    <property type="entry name" value="SAM-dependent_MTases_sf"/>
</dbReference>
<evidence type="ECO:0000313" key="6">
    <source>
        <dbReference type="Proteomes" id="UP000199707"/>
    </source>
</evidence>
<evidence type="ECO:0000256" key="2">
    <source>
        <dbReference type="ARBA" id="ARBA00022679"/>
    </source>
</evidence>
<dbReference type="CDD" id="cd02440">
    <property type="entry name" value="AdoMet_MTases"/>
    <property type="match status" value="1"/>
</dbReference>
<sequence>MEAMSNDHPNSVAKTWGNRHDYLPAAGHDLLLPVYDLLTRVLGMPPAYDMLVAQAQLFAGARVLDIGCGTGNLTIRARRAESAVQITGIDPDPRALEKARKKAPGVTFERGYAQELPFVDGSFDRVLSSMMLHHLDPEMRRAALGEAYRVLRPGGSVHIVDVVGRHLSVAHADGELPGLLREAGFDCADLGSRRLRLVGPVAFFRGTRT</sequence>
<keyword evidence="1 5" id="KW-0489">Methyltransferase</keyword>
<keyword evidence="2 5" id="KW-0808">Transferase</keyword>
<evidence type="ECO:0000313" key="5">
    <source>
        <dbReference type="EMBL" id="SCX28613.1"/>
    </source>
</evidence>
<evidence type="ECO:0000256" key="3">
    <source>
        <dbReference type="ARBA" id="ARBA00022691"/>
    </source>
</evidence>
<protein>
    <submittedName>
        <fullName evidence="5">Methyltransferase domain-containing protein</fullName>
    </submittedName>
</protein>
<dbReference type="AlphaFoldDB" id="A0A1G4WSB8"/>
<feature type="domain" description="Methyltransferase" evidence="4">
    <location>
        <begin position="63"/>
        <end position="155"/>
    </location>
</feature>
<dbReference type="Pfam" id="PF13649">
    <property type="entry name" value="Methyltransf_25"/>
    <property type="match status" value="1"/>
</dbReference>
<dbReference type="GO" id="GO:0032259">
    <property type="term" value="P:methylation"/>
    <property type="evidence" value="ECO:0007669"/>
    <property type="project" value="UniProtKB-KW"/>
</dbReference>
<dbReference type="Proteomes" id="UP000199707">
    <property type="component" value="Unassembled WGS sequence"/>
</dbReference>
<dbReference type="Gene3D" id="3.40.50.150">
    <property type="entry name" value="Vaccinia Virus protein VP39"/>
    <property type="match status" value="1"/>
</dbReference>
<dbReference type="InterPro" id="IPR041698">
    <property type="entry name" value="Methyltransf_25"/>
</dbReference>
<dbReference type="STRING" id="1502745.SAMN02799620_04588"/>
<keyword evidence="3" id="KW-0949">S-adenosyl-L-methionine</keyword>
<accession>A0A1G4WSB8</accession>
<dbReference type="PANTHER" id="PTHR43464">
    <property type="entry name" value="METHYLTRANSFERASE"/>
    <property type="match status" value="1"/>
</dbReference>
<evidence type="ECO:0000259" key="4">
    <source>
        <dbReference type="Pfam" id="PF13649"/>
    </source>
</evidence>
<organism evidence="5 6">
    <name type="scientific">Mycolicibacterium fluoranthenivorans</name>
    <dbReference type="NCBI Taxonomy" id="258505"/>
    <lineage>
        <taxon>Bacteria</taxon>
        <taxon>Bacillati</taxon>
        <taxon>Actinomycetota</taxon>
        <taxon>Actinomycetes</taxon>
        <taxon>Mycobacteriales</taxon>
        <taxon>Mycobacteriaceae</taxon>
        <taxon>Mycolicibacterium</taxon>
    </lineage>
</organism>
<dbReference type="PANTHER" id="PTHR43464:SF19">
    <property type="entry name" value="UBIQUINONE BIOSYNTHESIS O-METHYLTRANSFERASE, MITOCHONDRIAL"/>
    <property type="match status" value="1"/>
</dbReference>
<reference evidence="6" key="1">
    <citation type="submission" date="2016-10" db="EMBL/GenBank/DDBJ databases">
        <authorList>
            <person name="Varghese N."/>
            <person name="Submissions S."/>
        </authorList>
    </citation>
    <scope>NUCLEOTIDE SEQUENCE [LARGE SCALE GENOMIC DNA]</scope>
    <source>
        <strain evidence="6">UNC267MFSha1.1M11</strain>
    </source>
</reference>
<dbReference type="GO" id="GO:0008168">
    <property type="term" value="F:methyltransferase activity"/>
    <property type="evidence" value="ECO:0007669"/>
    <property type="project" value="UniProtKB-KW"/>
</dbReference>
<gene>
    <name evidence="5" type="ORF">SAMN02799620_04588</name>
</gene>
<proteinExistence type="predicted"/>
<name>A0A1G4WSB8_9MYCO</name>
<evidence type="ECO:0000256" key="1">
    <source>
        <dbReference type="ARBA" id="ARBA00022603"/>
    </source>
</evidence>
<dbReference type="EMBL" id="FMUB01000010">
    <property type="protein sequence ID" value="SCX28613.1"/>
    <property type="molecule type" value="Genomic_DNA"/>
</dbReference>